<dbReference type="Proteomes" id="UP000031036">
    <property type="component" value="Unassembled WGS sequence"/>
</dbReference>
<evidence type="ECO:0000259" key="8">
    <source>
        <dbReference type="PROSITE" id="PS50262"/>
    </source>
</evidence>
<accession>A0A0B2UY80</accession>
<keyword evidence="10" id="KW-1185">Reference proteome</keyword>
<keyword evidence="5" id="KW-0807">Transducer</keyword>
<organism evidence="9 10">
    <name type="scientific">Toxocara canis</name>
    <name type="common">Canine roundworm</name>
    <dbReference type="NCBI Taxonomy" id="6265"/>
    <lineage>
        <taxon>Eukaryota</taxon>
        <taxon>Metazoa</taxon>
        <taxon>Ecdysozoa</taxon>
        <taxon>Nematoda</taxon>
        <taxon>Chromadorea</taxon>
        <taxon>Rhabditida</taxon>
        <taxon>Spirurina</taxon>
        <taxon>Ascaridomorpha</taxon>
        <taxon>Ascaridoidea</taxon>
        <taxon>Toxocaridae</taxon>
        <taxon>Toxocara</taxon>
    </lineage>
</organism>
<dbReference type="PANTHER" id="PTHR47760">
    <property type="entry name" value="G-PROTEIN COUPLED RECEPTOR B0563.6-LIKE PROTEIN-RELATED"/>
    <property type="match status" value="1"/>
</dbReference>
<evidence type="ECO:0000256" key="7">
    <source>
        <dbReference type="SAM" id="Phobius"/>
    </source>
</evidence>
<proteinExistence type="inferred from homology"/>
<gene>
    <name evidence="9" type="ORF">Tcan_15006</name>
</gene>
<dbReference type="PROSITE" id="PS50262">
    <property type="entry name" value="G_PROTEIN_RECEP_F1_2"/>
    <property type="match status" value="1"/>
</dbReference>
<comment type="caution">
    <text evidence="9">The sequence shown here is derived from an EMBL/GenBank/DDBJ whole genome shotgun (WGS) entry which is preliminary data.</text>
</comment>
<feature type="compositionally biased region" description="Basic and acidic residues" evidence="6">
    <location>
        <begin position="405"/>
        <end position="417"/>
    </location>
</feature>
<feature type="region of interest" description="Disordered" evidence="6">
    <location>
        <begin position="398"/>
        <end position="417"/>
    </location>
</feature>
<dbReference type="PRINTS" id="PR00237">
    <property type="entry name" value="GPCRRHODOPSN"/>
</dbReference>
<name>A0A0B2UY80_TOXCA</name>
<evidence type="ECO:0000313" key="9">
    <source>
        <dbReference type="EMBL" id="KHN74438.1"/>
    </source>
</evidence>
<feature type="transmembrane region" description="Helical" evidence="7">
    <location>
        <begin position="80"/>
        <end position="100"/>
    </location>
</feature>
<evidence type="ECO:0000256" key="5">
    <source>
        <dbReference type="RuleBase" id="RU000688"/>
    </source>
</evidence>
<dbReference type="Pfam" id="PF00001">
    <property type="entry name" value="7tm_1"/>
    <property type="match status" value="1"/>
</dbReference>
<keyword evidence="2 5" id="KW-0812">Transmembrane</keyword>
<protein>
    <submittedName>
        <fullName evidence="9">Putative G-protein coupled receptor</fullName>
    </submittedName>
</protein>
<dbReference type="GO" id="GO:0004930">
    <property type="term" value="F:G protein-coupled receptor activity"/>
    <property type="evidence" value="ECO:0007669"/>
    <property type="project" value="UniProtKB-KW"/>
</dbReference>
<dbReference type="InterPro" id="IPR017452">
    <property type="entry name" value="GPCR_Rhodpsn_7TM"/>
</dbReference>
<dbReference type="CDD" id="cd14978">
    <property type="entry name" value="7tmA_FMRFamide_R-like"/>
    <property type="match status" value="1"/>
</dbReference>
<feature type="domain" description="G-protein coupled receptors family 1 profile" evidence="8">
    <location>
        <begin position="61"/>
        <end position="329"/>
    </location>
</feature>
<keyword evidence="5" id="KW-0297">G-protein coupled receptor</keyword>
<feature type="transmembrane region" description="Helical" evidence="7">
    <location>
        <begin position="227"/>
        <end position="247"/>
    </location>
</feature>
<evidence type="ECO:0000313" key="10">
    <source>
        <dbReference type="Proteomes" id="UP000031036"/>
    </source>
</evidence>
<comment type="subcellular location">
    <subcellularLocation>
        <location evidence="1">Membrane</location>
    </subcellularLocation>
</comment>
<evidence type="ECO:0000256" key="4">
    <source>
        <dbReference type="ARBA" id="ARBA00023136"/>
    </source>
</evidence>
<dbReference type="InterPro" id="IPR053093">
    <property type="entry name" value="GPCR-like"/>
</dbReference>
<dbReference type="PANTHER" id="PTHR47760:SF2">
    <property type="entry name" value="G-PROTEIN COUPLED RECEPTOR B0563.6-RELATED"/>
    <property type="match status" value="1"/>
</dbReference>
<keyword evidence="4 7" id="KW-0472">Membrane</keyword>
<dbReference type="STRING" id="6265.A0A0B2UY80"/>
<feature type="transmembrane region" description="Helical" evidence="7">
    <location>
        <begin position="167"/>
        <end position="185"/>
    </location>
</feature>
<dbReference type="OMA" id="IAYCYIL"/>
<feature type="transmembrane region" description="Helical" evidence="7">
    <location>
        <begin position="120"/>
        <end position="146"/>
    </location>
</feature>
<dbReference type="GO" id="GO:0016020">
    <property type="term" value="C:membrane"/>
    <property type="evidence" value="ECO:0007669"/>
    <property type="project" value="UniProtKB-SubCell"/>
</dbReference>
<reference evidence="9 10" key="1">
    <citation type="submission" date="2014-11" db="EMBL/GenBank/DDBJ databases">
        <title>Genetic blueprint of the zoonotic pathogen Toxocara canis.</title>
        <authorList>
            <person name="Zhu X.-Q."/>
            <person name="Korhonen P.K."/>
            <person name="Cai H."/>
            <person name="Young N.D."/>
            <person name="Nejsum P."/>
            <person name="von Samson-Himmelstjerna G."/>
            <person name="Boag P.R."/>
            <person name="Tan P."/>
            <person name="Li Q."/>
            <person name="Min J."/>
            <person name="Yang Y."/>
            <person name="Wang X."/>
            <person name="Fang X."/>
            <person name="Hall R.S."/>
            <person name="Hofmann A."/>
            <person name="Sternberg P.W."/>
            <person name="Jex A.R."/>
            <person name="Gasser R.B."/>
        </authorList>
    </citation>
    <scope>NUCLEOTIDE SEQUENCE [LARGE SCALE GENOMIC DNA]</scope>
    <source>
        <strain evidence="9">PN_DK_2014</strain>
    </source>
</reference>
<feature type="transmembrane region" description="Helical" evidence="7">
    <location>
        <begin position="40"/>
        <end position="68"/>
    </location>
</feature>
<feature type="transmembrane region" description="Helical" evidence="7">
    <location>
        <begin position="271"/>
        <end position="296"/>
    </location>
</feature>
<evidence type="ECO:0000256" key="3">
    <source>
        <dbReference type="ARBA" id="ARBA00022989"/>
    </source>
</evidence>
<dbReference type="InterPro" id="IPR000276">
    <property type="entry name" value="GPCR_Rhodpsn"/>
</dbReference>
<dbReference type="PROSITE" id="PS00237">
    <property type="entry name" value="G_PROTEIN_RECEP_F1_1"/>
    <property type="match status" value="1"/>
</dbReference>
<dbReference type="EMBL" id="JPKZ01002911">
    <property type="protein sequence ID" value="KHN74438.1"/>
    <property type="molecule type" value="Genomic_DNA"/>
</dbReference>
<comment type="similarity">
    <text evidence="5">Belongs to the G-protein coupled receptor 1 family.</text>
</comment>
<evidence type="ECO:0000256" key="2">
    <source>
        <dbReference type="ARBA" id="ARBA00022692"/>
    </source>
</evidence>
<keyword evidence="5 9" id="KW-0675">Receptor</keyword>
<evidence type="ECO:0000256" key="1">
    <source>
        <dbReference type="ARBA" id="ARBA00004370"/>
    </source>
</evidence>
<dbReference type="SUPFAM" id="SSF81321">
    <property type="entry name" value="Family A G protein-coupled receptor-like"/>
    <property type="match status" value="1"/>
</dbReference>
<dbReference type="OrthoDB" id="10033446at2759"/>
<sequence length="457" mass="50414">MSSSSSTVFPSSSAITTAADAVSAAPVPSVVVPPNVSLQAQITLIAYCYILPVICVIGIIGNITNLITLASRRLRAVSYMYLRALAVADLLCMIFVLLFVTGEIVQRAGVPLNQSRIYGIYQAHFMLSLINWALATGVLVVVALSLERFISIVFPMHFRVWNSPQRATKAIAAAYIIPAVLYIPYGIGRYAVAERTILNGITIFSAIDSDASKTVKWQVYKWTREGVLRFAPILILSVLNVQIMTAFRRRQKAFARLTHRKDNTTSSKDDTLVYILGGIVAMFFICNIPAAINLLFINETVKQRVDYQIFRALANLLEITNHASQFYVFCACSQDYRVTFLQKFPCFKVTYTNRDRLKSIIRRVPTSIGSAAIVDGSTPRPQASDVIPVSDAEDIQNVRQTGSTGRDKEETAAEREDTIDIHLASGEDDALSNGESDSLIQFGAVTEMNDTHGVTYL</sequence>
<dbReference type="AlphaFoldDB" id="A0A0B2UY80"/>
<keyword evidence="3 7" id="KW-1133">Transmembrane helix</keyword>
<evidence type="ECO:0000256" key="6">
    <source>
        <dbReference type="SAM" id="MobiDB-lite"/>
    </source>
</evidence>
<dbReference type="Gene3D" id="1.20.1070.10">
    <property type="entry name" value="Rhodopsin 7-helix transmembrane proteins"/>
    <property type="match status" value="1"/>
</dbReference>